<gene>
    <name evidence="1" type="ORF">DERF_014937</name>
</gene>
<dbReference type="Proteomes" id="UP000790347">
    <property type="component" value="Unassembled WGS sequence"/>
</dbReference>
<evidence type="ECO:0000313" key="1">
    <source>
        <dbReference type="EMBL" id="KAH9494235.1"/>
    </source>
</evidence>
<reference evidence="1" key="1">
    <citation type="submission" date="2013-05" db="EMBL/GenBank/DDBJ databases">
        <authorList>
            <person name="Yim A.K.Y."/>
            <person name="Chan T.F."/>
            <person name="Ji K.M."/>
            <person name="Liu X.Y."/>
            <person name="Zhou J.W."/>
            <person name="Li R.Q."/>
            <person name="Yang K.Y."/>
            <person name="Li J."/>
            <person name="Li M."/>
            <person name="Law P.T.W."/>
            <person name="Wu Y.L."/>
            <person name="Cai Z.L."/>
            <person name="Qin H."/>
            <person name="Bao Y."/>
            <person name="Leung R.K.K."/>
            <person name="Ng P.K.S."/>
            <person name="Zou J."/>
            <person name="Zhong X.J."/>
            <person name="Ran P.X."/>
            <person name="Zhong N.S."/>
            <person name="Liu Z.G."/>
            <person name="Tsui S.K.W."/>
        </authorList>
    </citation>
    <scope>NUCLEOTIDE SEQUENCE</scope>
    <source>
        <strain evidence="1">Derf</strain>
        <tissue evidence="1">Whole organism</tissue>
    </source>
</reference>
<name>A0A922HNF0_DERFA</name>
<dbReference type="AlphaFoldDB" id="A0A922HNF0"/>
<reference evidence="1" key="2">
    <citation type="journal article" date="2022" name="Res Sq">
        <title>Comparative Genomics Reveals Insights into the Divergent Evolution of Astigmatic Mites and Household Pest Adaptations.</title>
        <authorList>
            <person name="Xiong Q."/>
            <person name="Wan A.T.-Y."/>
            <person name="Liu X.-Y."/>
            <person name="Fung C.S.-H."/>
            <person name="Xiao X."/>
            <person name="Malainual N."/>
            <person name="Hou J."/>
            <person name="Wang L."/>
            <person name="Wang M."/>
            <person name="Yang K."/>
            <person name="Cui Y."/>
            <person name="Leung E."/>
            <person name="Nong W."/>
            <person name="Shin S.-K."/>
            <person name="Au S."/>
            <person name="Jeong K.Y."/>
            <person name="Chew F.T."/>
            <person name="Hui J."/>
            <person name="Leung T.F."/>
            <person name="Tungtrongchitr A."/>
            <person name="Zhong N."/>
            <person name="Liu Z."/>
            <person name="Tsui S."/>
        </authorList>
    </citation>
    <scope>NUCLEOTIDE SEQUENCE</scope>
    <source>
        <strain evidence="1">Derf</strain>
        <tissue evidence="1">Whole organism</tissue>
    </source>
</reference>
<dbReference type="EMBL" id="ASGP02000008">
    <property type="protein sequence ID" value="KAH9494235.1"/>
    <property type="molecule type" value="Genomic_DNA"/>
</dbReference>
<evidence type="ECO:0000313" key="2">
    <source>
        <dbReference type="Proteomes" id="UP000790347"/>
    </source>
</evidence>
<organism evidence="1 2">
    <name type="scientific">Dermatophagoides farinae</name>
    <name type="common">American house dust mite</name>
    <dbReference type="NCBI Taxonomy" id="6954"/>
    <lineage>
        <taxon>Eukaryota</taxon>
        <taxon>Metazoa</taxon>
        <taxon>Ecdysozoa</taxon>
        <taxon>Arthropoda</taxon>
        <taxon>Chelicerata</taxon>
        <taxon>Arachnida</taxon>
        <taxon>Acari</taxon>
        <taxon>Acariformes</taxon>
        <taxon>Sarcoptiformes</taxon>
        <taxon>Astigmata</taxon>
        <taxon>Psoroptidia</taxon>
        <taxon>Analgoidea</taxon>
        <taxon>Pyroglyphidae</taxon>
        <taxon>Dermatophagoidinae</taxon>
        <taxon>Dermatophagoides</taxon>
    </lineage>
</organism>
<protein>
    <submittedName>
        <fullName evidence="1">Uncharacterized protein</fullName>
    </submittedName>
</protein>
<accession>A0A922HNF0</accession>
<comment type="caution">
    <text evidence="1">The sequence shown here is derived from an EMBL/GenBank/DDBJ whole genome shotgun (WGS) entry which is preliminary data.</text>
</comment>
<sequence>MIEKLLKIIIMCYFILIFIKLMELGNEIETYKKHMFELYKMSSNGRLTKSLRNRRKRLAALAMFMCTMPTFSKNIKKAKFSLINMDRYISLNVGGIS</sequence>
<proteinExistence type="predicted"/>
<keyword evidence="2" id="KW-1185">Reference proteome</keyword>